<keyword evidence="1" id="KW-0378">Hydrolase</keyword>
<name>A0AAW6NIF9_ENTCL</name>
<evidence type="ECO:0000313" key="1">
    <source>
        <dbReference type="EMBL" id="MDF3635709.1"/>
    </source>
</evidence>
<keyword evidence="1" id="KW-0540">Nuclease</keyword>
<proteinExistence type="predicted"/>
<keyword evidence="1" id="KW-0255">Endonuclease</keyword>
<dbReference type="GO" id="GO:0004519">
    <property type="term" value="F:endonuclease activity"/>
    <property type="evidence" value="ECO:0007669"/>
    <property type="project" value="UniProtKB-KW"/>
</dbReference>
<accession>A0AAW6NIF9</accession>
<comment type="caution">
    <text evidence="1">The sequence shown here is derived from an EMBL/GenBank/DDBJ whole genome shotgun (WGS) entry which is preliminary data.</text>
</comment>
<evidence type="ECO:0000313" key="2">
    <source>
        <dbReference type="Proteomes" id="UP001215180"/>
    </source>
</evidence>
<reference evidence="1" key="1">
    <citation type="submission" date="2023-03" db="EMBL/GenBank/DDBJ databases">
        <title>A Study on Prevalence and Characterization of Enterobacter cloacae strains in China.</title>
        <authorList>
            <person name="Zheng Z."/>
        </authorList>
    </citation>
    <scope>NUCLEOTIDE SEQUENCE</scope>
    <source>
        <strain evidence="1">EC77</strain>
    </source>
</reference>
<dbReference type="AlphaFoldDB" id="A0AAW6NIF9"/>
<dbReference type="EMBL" id="JARJGR010000083">
    <property type="protein sequence ID" value="MDF3635709.1"/>
    <property type="molecule type" value="Genomic_DNA"/>
</dbReference>
<sequence length="75" mass="8543">MTDLAERDDTQARAAVSRIPLRNIWLLMLYASSLFRHHGRSMVAAENNPEEIPALVARILLHEVEQPLLRHLSMG</sequence>
<protein>
    <submittedName>
        <fullName evidence="1">5-methylcytosine-specific restriction endonuclease system specificity protein McrC</fullName>
    </submittedName>
</protein>
<feature type="non-terminal residue" evidence="1">
    <location>
        <position position="75"/>
    </location>
</feature>
<gene>
    <name evidence="1" type="ORF">P3S46_00560</name>
</gene>
<dbReference type="Proteomes" id="UP001215180">
    <property type="component" value="Unassembled WGS sequence"/>
</dbReference>
<organism evidence="1 2">
    <name type="scientific">Enterobacter cloacae</name>
    <dbReference type="NCBI Taxonomy" id="550"/>
    <lineage>
        <taxon>Bacteria</taxon>
        <taxon>Pseudomonadati</taxon>
        <taxon>Pseudomonadota</taxon>
        <taxon>Gammaproteobacteria</taxon>
        <taxon>Enterobacterales</taxon>
        <taxon>Enterobacteriaceae</taxon>
        <taxon>Enterobacter</taxon>
        <taxon>Enterobacter cloacae complex</taxon>
    </lineage>
</organism>